<comment type="caution">
    <text evidence="2">The sequence shown here is derived from an EMBL/GenBank/DDBJ whole genome shotgun (WGS) entry which is preliminary data.</text>
</comment>
<dbReference type="Proteomes" id="UP000214646">
    <property type="component" value="Unassembled WGS sequence"/>
</dbReference>
<gene>
    <name evidence="2" type="ORF">FRUB_01116</name>
</gene>
<sequence length="387" mass="43665">MKCAILTSCLAIVAGTVMALSAADPAPPSRPVTERDALFNKSRVIDLTIEVNKSEVDSLQRDPRKYVKVSLKENNTKYADAGMHLKGAVGSFRNFDDKPGLTFNMDKFVDAQRYHGLDKFHLANSVQDPTYLSELICGELYRAAGVPASRISHAAVTLNGRKKGLYYLKEGYDKEFLRINFGSHNGNFYDGGFLRDIDQPLELISGKGDVADQGDLKALLAAAREKDEKKRFEKMEKVLDVDRFISFLVLQVVTWDWDGYPIKRNNYRIYHDPKTNKITFLPSGMDQMFGDTNGPILPNFDGIVAAELMKTAAGKKRYYTRMREIMSTVYNVDRLTKRLDELEAVVQPALKSVDDGAGRDYKNQVDRLRDAIKQRAKSVNEQLKQVK</sequence>
<dbReference type="PANTHER" id="PTHR40050">
    <property type="entry name" value="INNER SPORE COAT PROTEIN H"/>
    <property type="match status" value="1"/>
</dbReference>
<evidence type="ECO:0000313" key="2">
    <source>
        <dbReference type="EMBL" id="OWK47417.1"/>
    </source>
</evidence>
<dbReference type="AlphaFoldDB" id="A0A225EGT7"/>
<feature type="chain" id="PRO_5012691477" evidence="1">
    <location>
        <begin position="20"/>
        <end position="387"/>
    </location>
</feature>
<organism evidence="2 3">
    <name type="scientific">Fimbriiglobus ruber</name>
    <dbReference type="NCBI Taxonomy" id="1908690"/>
    <lineage>
        <taxon>Bacteria</taxon>
        <taxon>Pseudomonadati</taxon>
        <taxon>Planctomycetota</taxon>
        <taxon>Planctomycetia</taxon>
        <taxon>Gemmatales</taxon>
        <taxon>Gemmataceae</taxon>
        <taxon>Fimbriiglobus</taxon>
    </lineage>
</organism>
<proteinExistence type="predicted"/>
<dbReference type="PANTHER" id="PTHR40050:SF1">
    <property type="entry name" value="INNER SPORE COAT PROTEIN H"/>
    <property type="match status" value="1"/>
</dbReference>
<dbReference type="Pfam" id="PF08757">
    <property type="entry name" value="CotH"/>
    <property type="match status" value="1"/>
</dbReference>
<keyword evidence="1" id="KW-0732">Signal</keyword>
<keyword evidence="3" id="KW-1185">Reference proteome</keyword>
<dbReference type="RefSeq" id="WP_161967209.1">
    <property type="nucleotide sequence ID" value="NZ_NIDE01000001.1"/>
</dbReference>
<dbReference type="EMBL" id="NIDE01000001">
    <property type="protein sequence ID" value="OWK47417.1"/>
    <property type="molecule type" value="Genomic_DNA"/>
</dbReference>
<evidence type="ECO:0000313" key="3">
    <source>
        <dbReference type="Proteomes" id="UP000214646"/>
    </source>
</evidence>
<protein>
    <submittedName>
        <fullName evidence="2">Cellulosomal protein</fullName>
    </submittedName>
</protein>
<dbReference type="OrthoDB" id="258535at2"/>
<feature type="signal peptide" evidence="1">
    <location>
        <begin position="1"/>
        <end position="19"/>
    </location>
</feature>
<dbReference type="InterPro" id="IPR014867">
    <property type="entry name" value="Spore_coat_CotH_CotH2/3/7"/>
</dbReference>
<reference evidence="3" key="1">
    <citation type="submission" date="2017-06" db="EMBL/GenBank/DDBJ databases">
        <title>Genome analysis of Fimbriiglobus ruber SP5, the first member of the order Planctomycetales with confirmed chitinolytic capability.</title>
        <authorList>
            <person name="Ravin N.V."/>
            <person name="Rakitin A.L."/>
            <person name="Ivanova A.A."/>
            <person name="Beletsky A.V."/>
            <person name="Kulichevskaya I.S."/>
            <person name="Mardanov A.V."/>
            <person name="Dedysh S.N."/>
        </authorList>
    </citation>
    <scope>NUCLEOTIDE SEQUENCE [LARGE SCALE GENOMIC DNA]</scope>
    <source>
        <strain evidence="3">SP5</strain>
    </source>
</reference>
<evidence type="ECO:0000256" key="1">
    <source>
        <dbReference type="SAM" id="SignalP"/>
    </source>
</evidence>
<accession>A0A225EGT7</accession>
<name>A0A225EGT7_9BACT</name>